<protein>
    <submittedName>
        <fullName evidence="1">5158_t:CDS:1</fullName>
    </submittedName>
</protein>
<comment type="caution">
    <text evidence="1">The sequence shown here is derived from an EMBL/GenBank/DDBJ whole genome shotgun (WGS) entry which is preliminary data.</text>
</comment>
<sequence>AMENSIDVIIALLKIQFKCSSSPHHLGKETFEVTMRNNGETNAYLR</sequence>
<accession>A0A9N8Z0W0</accession>
<gene>
    <name evidence="1" type="ORF">FMOSSE_LOCUS1921</name>
</gene>
<reference evidence="1" key="1">
    <citation type="submission" date="2021-06" db="EMBL/GenBank/DDBJ databases">
        <authorList>
            <person name="Kallberg Y."/>
            <person name="Tangrot J."/>
            <person name="Rosling A."/>
        </authorList>
    </citation>
    <scope>NUCLEOTIDE SEQUENCE</scope>
    <source>
        <strain evidence="1">87-6 pot B 2015</strain>
    </source>
</reference>
<proteinExistence type="predicted"/>
<evidence type="ECO:0000313" key="2">
    <source>
        <dbReference type="Proteomes" id="UP000789375"/>
    </source>
</evidence>
<feature type="non-terminal residue" evidence="1">
    <location>
        <position position="1"/>
    </location>
</feature>
<keyword evidence="2" id="KW-1185">Reference proteome</keyword>
<name>A0A9N8Z0W0_FUNMO</name>
<dbReference type="AlphaFoldDB" id="A0A9N8Z0W0"/>
<evidence type="ECO:0000313" key="1">
    <source>
        <dbReference type="EMBL" id="CAG8458618.1"/>
    </source>
</evidence>
<organism evidence="1 2">
    <name type="scientific">Funneliformis mosseae</name>
    <name type="common">Endomycorrhizal fungus</name>
    <name type="synonym">Glomus mosseae</name>
    <dbReference type="NCBI Taxonomy" id="27381"/>
    <lineage>
        <taxon>Eukaryota</taxon>
        <taxon>Fungi</taxon>
        <taxon>Fungi incertae sedis</taxon>
        <taxon>Mucoromycota</taxon>
        <taxon>Glomeromycotina</taxon>
        <taxon>Glomeromycetes</taxon>
        <taxon>Glomerales</taxon>
        <taxon>Glomeraceae</taxon>
        <taxon>Funneliformis</taxon>
    </lineage>
</organism>
<dbReference type="Proteomes" id="UP000789375">
    <property type="component" value="Unassembled WGS sequence"/>
</dbReference>
<dbReference type="EMBL" id="CAJVPP010000230">
    <property type="protein sequence ID" value="CAG8458618.1"/>
    <property type="molecule type" value="Genomic_DNA"/>
</dbReference>